<dbReference type="InterPro" id="IPR036264">
    <property type="entry name" value="Bact_exopeptidase_dim_dom"/>
</dbReference>
<accession>A0A549T6G6</accession>
<keyword evidence="5" id="KW-1185">Reference proteome</keyword>
<reference evidence="4 5" key="1">
    <citation type="submission" date="2019-07" db="EMBL/GenBank/DDBJ databases">
        <title>Ln-dependent methylotrophs.</title>
        <authorList>
            <person name="Tani A."/>
        </authorList>
    </citation>
    <scope>NUCLEOTIDE SEQUENCE [LARGE SCALE GENOMIC DNA]</scope>
    <source>
        <strain evidence="4 5">SM12</strain>
    </source>
</reference>
<protein>
    <submittedName>
        <fullName evidence="4">Amidohydrolase</fullName>
    </submittedName>
</protein>
<dbReference type="InterPro" id="IPR011650">
    <property type="entry name" value="Peptidase_M20_dimer"/>
</dbReference>
<feature type="binding site" evidence="2">
    <location>
        <position position="134"/>
    </location>
    <ligand>
        <name>Mn(2+)</name>
        <dbReference type="ChEBI" id="CHEBI:29035"/>
        <label>2</label>
    </ligand>
</feature>
<dbReference type="InterPro" id="IPR017439">
    <property type="entry name" value="Amidohydrolase"/>
</dbReference>
<dbReference type="PANTHER" id="PTHR11014">
    <property type="entry name" value="PEPTIDASE M20 FAMILY MEMBER"/>
    <property type="match status" value="1"/>
</dbReference>
<dbReference type="PIRSF" id="PIRSF005962">
    <property type="entry name" value="Pept_M20D_amidohydro"/>
    <property type="match status" value="1"/>
</dbReference>
<gene>
    <name evidence="4" type="ORF">FNA46_15285</name>
</gene>
<comment type="caution">
    <text evidence="4">The sequence shown here is derived from an EMBL/GenBank/DDBJ whole genome shotgun (WGS) entry which is preliminary data.</text>
</comment>
<feature type="domain" description="Peptidase M20 dimerisation" evidence="3">
    <location>
        <begin position="181"/>
        <end position="281"/>
    </location>
</feature>
<dbReference type="AlphaFoldDB" id="A0A549T6G6"/>
<proteinExistence type="predicted"/>
<dbReference type="Proteomes" id="UP000316801">
    <property type="component" value="Unassembled WGS sequence"/>
</dbReference>
<dbReference type="RefSeq" id="WP_143126075.1">
    <property type="nucleotide sequence ID" value="NZ_VJMG01000043.1"/>
</dbReference>
<dbReference type="PANTHER" id="PTHR11014:SF169">
    <property type="entry name" value="CLAN MH, FAMILY M20, PEPTIDASE T-LIKE METALLOPEPTIDASE"/>
    <property type="match status" value="1"/>
</dbReference>
<dbReference type="SUPFAM" id="SSF53187">
    <property type="entry name" value="Zn-dependent exopeptidases"/>
    <property type="match status" value="1"/>
</dbReference>
<dbReference type="Pfam" id="PF01546">
    <property type="entry name" value="Peptidase_M20"/>
    <property type="match status" value="1"/>
</dbReference>
<dbReference type="Gene3D" id="3.30.70.360">
    <property type="match status" value="1"/>
</dbReference>
<feature type="binding site" evidence="2">
    <location>
        <position position="101"/>
    </location>
    <ligand>
        <name>Mn(2+)</name>
        <dbReference type="ChEBI" id="CHEBI:29035"/>
        <label>2</label>
    </ligand>
</feature>
<keyword evidence="2" id="KW-0479">Metal-binding</keyword>
<keyword evidence="2" id="KW-0464">Manganese</keyword>
<evidence type="ECO:0000313" key="5">
    <source>
        <dbReference type="Proteomes" id="UP000316801"/>
    </source>
</evidence>
<feature type="binding site" evidence="2">
    <location>
        <position position="160"/>
    </location>
    <ligand>
        <name>Mn(2+)</name>
        <dbReference type="ChEBI" id="CHEBI:29035"/>
        <label>2</label>
    </ligand>
</feature>
<dbReference type="GO" id="GO:0016787">
    <property type="term" value="F:hydrolase activity"/>
    <property type="evidence" value="ECO:0007669"/>
    <property type="project" value="UniProtKB-KW"/>
</dbReference>
<organism evidence="4 5">
    <name type="scientific">Rhizobium straminoryzae</name>
    <dbReference type="NCBI Taxonomy" id="1387186"/>
    <lineage>
        <taxon>Bacteria</taxon>
        <taxon>Pseudomonadati</taxon>
        <taxon>Pseudomonadota</taxon>
        <taxon>Alphaproteobacteria</taxon>
        <taxon>Hyphomicrobiales</taxon>
        <taxon>Rhizobiaceae</taxon>
        <taxon>Rhizobium/Agrobacterium group</taxon>
        <taxon>Rhizobium</taxon>
    </lineage>
</organism>
<dbReference type="SUPFAM" id="SSF55031">
    <property type="entry name" value="Bacterial exopeptidase dimerisation domain"/>
    <property type="match status" value="1"/>
</dbReference>
<comment type="cofactor">
    <cofactor evidence="2">
        <name>Mn(2+)</name>
        <dbReference type="ChEBI" id="CHEBI:29035"/>
    </cofactor>
    <text evidence="2">The Mn(2+) ion enhances activity.</text>
</comment>
<evidence type="ECO:0000256" key="1">
    <source>
        <dbReference type="ARBA" id="ARBA00022801"/>
    </source>
</evidence>
<name>A0A549T6G6_9HYPH</name>
<dbReference type="Pfam" id="PF07687">
    <property type="entry name" value="M20_dimer"/>
    <property type="match status" value="1"/>
</dbReference>
<dbReference type="EMBL" id="VJMG01000043">
    <property type="protein sequence ID" value="TRL37469.1"/>
    <property type="molecule type" value="Genomic_DNA"/>
</dbReference>
<sequence length="381" mass="39904">MPLSDTDLADLVRWRRYLHTMPEISGDEHQTAAAVVRFLDGAAPDAIVTGLGGTGVAAVFNGAAPGPTVMFRAELDALPIAEISEIAHRSRIAGKGHMCGHDGHMAILAGLALVFGRARPAKGRVVLLFQPAEENGAGAAAVLADPKFHSLKPDFAFALHNMPGIPLGVSWIKEGPANCASCGLKITFSGKTAHASMPETGMSPAPAIAALIPALSALRTGTLAGGDLVLATVTHVTIGEPAFGIAPGHGELWVTLRTVWDADMADLRALTEDMARAMAAEHGLQVSFSYHDEFGHCVNHPEAAAIIRRALEAEGLPHAEGEAFRASEDFGRFGTVAKSAMLFLGAGETHPALHNPDYDFPDQLIPTGAHIFLAIARDLLG</sequence>
<dbReference type="GO" id="GO:0046872">
    <property type="term" value="F:metal ion binding"/>
    <property type="evidence" value="ECO:0007669"/>
    <property type="project" value="UniProtKB-KW"/>
</dbReference>
<feature type="binding site" evidence="2">
    <location>
        <position position="99"/>
    </location>
    <ligand>
        <name>Mn(2+)</name>
        <dbReference type="ChEBI" id="CHEBI:29035"/>
        <label>2</label>
    </ligand>
</feature>
<dbReference type="Gene3D" id="3.40.630.10">
    <property type="entry name" value="Zn peptidases"/>
    <property type="match status" value="1"/>
</dbReference>
<dbReference type="NCBIfam" id="TIGR01891">
    <property type="entry name" value="amidohydrolases"/>
    <property type="match status" value="1"/>
</dbReference>
<keyword evidence="1 4" id="KW-0378">Hydrolase</keyword>
<evidence type="ECO:0000259" key="3">
    <source>
        <dbReference type="Pfam" id="PF07687"/>
    </source>
</evidence>
<dbReference type="InterPro" id="IPR002933">
    <property type="entry name" value="Peptidase_M20"/>
</dbReference>
<feature type="binding site" evidence="2">
    <location>
        <position position="354"/>
    </location>
    <ligand>
        <name>Mn(2+)</name>
        <dbReference type="ChEBI" id="CHEBI:29035"/>
        <label>2</label>
    </ligand>
</feature>
<evidence type="ECO:0000256" key="2">
    <source>
        <dbReference type="PIRSR" id="PIRSR005962-1"/>
    </source>
</evidence>
<evidence type="ECO:0000313" key="4">
    <source>
        <dbReference type="EMBL" id="TRL37469.1"/>
    </source>
</evidence>